<sequence length="56" mass="6753">MKWKLRKCVFDGTYTFEEKCPKCGRPTVVPHPPRFSPEDKYVKYRLEVKKGRKFNC</sequence>
<name>A0ACC6TNC5_9CREN</name>
<dbReference type="EMBL" id="JZWS03000004">
    <property type="protein sequence ID" value="MEW9491382.1"/>
    <property type="molecule type" value="Genomic_DNA"/>
</dbReference>
<gene>
    <name evidence="1" type="ORF">TQ35_0004165</name>
</gene>
<comment type="caution">
    <text evidence="1">The sequence shown here is derived from an EMBL/GenBank/DDBJ whole genome shotgun (WGS) entry which is preliminary data.</text>
</comment>
<organism evidence="1 2">
    <name type="scientific">Candidatus Aramenus sulfurataquae</name>
    <dbReference type="NCBI Taxonomy" id="1326980"/>
    <lineage>
        <taxon>Archaea</taxon>
        <taxon>Thermoproteota</taxon>
        <taxon>Thermoprotei</taxon>
        <taxon>Sulfolobales</taxon>
        <taxon>Sulfolobaceae</taxon>
        <taxon>Candidatus Aramenus</taxon>
    </lineage>
</organism>
<evidence type="ECO:0000313" key="1">
    <source>
        <dbReference type="EMBL" id="MEW9491382.1"/>
    </source>
</evidence>
<protein>
    <submittedName>
        <fullName evidence="1">RNA-protein complex protein Nop10</fullName>
    </submittedName>
</protein>
<evidence type="ECO:0000313" key="2">
    <source>
        <dbReference type="Proteomes" id="UP000053480"/>
    </source>
</evidence>
<reference evidence="1" key="1">
    <citation type="submission" date="2024-07" db="EMBL/GenBank/DDBJ databases">
        <title>Metagenome and Metagenome-Assembled Genomes of Archaea from a hot spring from the geothermal field of Los Azufres, Mexico.</title>
        <authorList>
            <person name="Marin-Paredes R."/>
            <person name="Martinez-Romero E."/>
            <person name="Servin-Garciduenas L.E."/>
        </authorList>
    </citation>
    <scope>NUCLEOTIDE SEQUENCE</scope>
    <source>
        <strain evidence="1">AZ1-454</strain>
    </source>
</reference>
<accession>A0ACC6TNC5</accession>
<proteinExistence type="predicted"/>
<dbReference type="Proteomes" id="UP000053480">
    <property type="component" value="Unassembled WGS sequence"/>
</dbReference>